<dbReference type="AlphaFoldDB" id="A0A8J2I8B2"/>
<dbReference type="PANTHER" id="PTHR38121:SF5">
    <property type="entry name" value="GH16 DOMAIN-CONTAINING PROTEIN"/>
    <property type="match status" value="1"/>
</dbReference>
<comment type="caution">
    <text evidence="3">The sequence shown here is derived from an EMBL/GenBank/DDBJ whole genome shotgun (WGS) entry which is preliminary data.</text>
</comment>
<evidence type="ECO:0000313" key="4">
    <source>
        <dbReference type="Proteomes" id="UP000676310"/>
    </source>
</evidence>
<keyword evidence="4" id="KW-1185">Reference proteome</keyword>
<organism evidence="3 4">
    <name type="scientific">Alternaria atra</name>
    <dbReference type="NCBI Taxonomy" id="119953"/>
    <lineage>
        <taxon>Eukaryota</taxon>
        <taxon>Fungi</taxon>
        <taxon>Dikarya</taxon>
        <taxon>Ascomycota</taxon>
        <taxon>Pezizomycotina</taxon>
        <taxon>Dothideomycetes</taxon>
        <taxon>Pleosporomycetidae</taxon>
        <taxon>Pleosporales</taxon>
        <taxon>Pleosporineae</taxon>
        <taxon>Pleosporaceae</taxon>
        <taxon>Alternaria</taxon>
        <taxon>Alternaria sect. Ulocladioides</taxon>
    </lineage>
</organism>
<dbReference type="PROSITE" id="PS51762">
    <property type="entry name" value="GH16_2"/>
    <property type="match status" value="1"/>
</dbReference>
<dbReference type="OrthoDB" id="25131at2759"/>
<gene>
    <name evidence="3" type="ORF">ALTATR162_LOCUS9744</name>
</gene>
<dbReference type="SUPFAM" id="SSF49899">
    <property type="entry name" value="Concanavalin A-like lectins/glucanases"/>
    <property type="match status" value="1"/>
</dbReference>
<name>A0A8J2I8B2_9PLEO</name>
<dbReference type="EMBL" id="CAJRGZ010000025">
    <property type="protein sequence ID" value="CAG5181402.1"/>
    <property type="molecule type" value="Genomic_DNA"/>
</dbReference>
<dbReference type="CDD" id="cd00413">
    <property type="entry name" value="Glyco_hydrolase_16"/>
    <property type="match status" value="1"/>
</dbReference>
<evidence type="ECO:0000259" key="2">
    <source>
        <dbReference type="PROSITE" id="PS51762"/>
    </source>
</evidence>
<dbReference type="Pfam" id="PF00722">
    <property type="entry name" value="Glyco_hydro_16"/>
    <property type="match status" value="1"/>
</dbReference>
<dbReference type="Gene3D" id="2.60.120.200">
    <property type="match status" value="1"/>
</dbReference>
<feature type="chain" id="PRO_5035240283" description="GH16 domain-containing protein" evidence="1">
    <location>
        <begin position="27"/>
        <end position="545"/>
    </location>
</feature>
<sequence length="545" mass="58546">MFSRSTWGASPWVLLLAMARFSLVLTGELHPANAACECGYSVNATTDPSYAVFTELMENDFLHTSTEDFTEIGWQPQVYNVTSKDARGPFGKNMELTNIVANPFKKGWSGEADHGGDAGLELWVRGDHQDGLVSGAELVTMRNDSLLGSFRVGMKLSNSSGTCGAFFFYHNNSQEIDMEFLSHQFNNSQGAVNLVLQSPESVTHGYAAQGTNGFEVMALPFRPDEMFHEYRFDWTPNRVAFYVDGELLHEMTENIPTESGGIFLNHWSNGDPSWSAGPPDRDTVMTISYMKAYFNSTDTERSQNDYRDRCPTYDPAKVCAIPNQMSPPDQSQGVDAAKTYFFSTDGDDMTPGQTTFTGSANSHFSAPSLSLVAPLLVILLSLTLGLRQGPGIALVGGAPAPVQQPPVPIIVTVTATAKPAPLAKPIPSPAPAPPINIAGTAGADVTRLARPSSTFSNVPFYTVVWAETWIGGTYSTWWPHTISLDFKPAQTHAPFPGIGEIGMGTLTGRTGVTRTVVVNAAPTPKGGWAKGLAAAVGIGIAGMVV</sequence>
<dbReference type="PANTHER" id="PTHR38121">
    <property type="entry name" value="GH16 DOMAIN-CONTAINING PROTEIN"/>
    <property type="match status" value="1"/>
</dbReference>
<evidence type="ECO:0000313" key="3">
    <source>
        <dbReference type="EMBL" id="CAG5181402.1"/>
    </source>
</evidence>
<keyword evidence="1" id="KW-0732">Signal</keyword>
<protein>
    <recommendedName>
        <fullName evidence="2">GH16 domain-containing protein</fullName>
    </recommendedName>
</protein>
<dbReference type="InterPro" id="IPR000757">
    <property type="entry name" value="Beta-glucanase-like"/>
</dbReference>
<dbReference type="InterPro" id="IPR013320">
    <property type="entry name" value="ConA-like_dom_sf"/>
</dbReference>
<dbReference type="GeneID" id="67021999"/>
<evidence type="ECO:0000256" key="1">
    <source>
        <dbReference type="SAM" id="SignalP"/>
    </source>
</evidence>
<accession>A0A8J2I8B2</accession>
<dbReference type="Proteomes" id="UP000676310">
    <property type="component" value="Unassembled WGS sequence"/>
</dbReference>
<dbReference type="RefSeq" id="XP_043173313.1">
    <property type="nucleotide sequence ID" value="XM_043317378.1"/>
</dbReference>
<dbReference type="GO" id="GO:0004553">
    <property type="term" value="F:hydrolase activity, hydrolyzing O-glycosyl compounds"/>
    <property type="evidence" value="ECO:0007669"/>
    <property type="project" value="InterPro"/>
</dbReference>
<reference evidence="3" key="1">
    <citation type="submission" date="2021-05" db="EMBL/GenBank/DDBJ databases">
        <authorList>
            <person name="Stam R."/>
        </authorList>
    </citation>
    <scope>NUCLEOTIDE SEQUENCE</scope>
    <source>
        <strain evidence="3">CS162</strain>
    </source>
</reference>
<dbReference type="GO" id="GO:0005975">
    <property type="term" value="P:carbohydrate metabolic process"/>
    <property type="evidence" value="ECO:0007669"/>
    <property type="project" value="InterPro"/>
</dbReference>
<proteinExistence type="predicted"/>
<feature type="signal peptide" evidence="1">
    <location>
        <begin position="1"/>
        <end position="26"/>
    </location>
</feature>
<feature type="domain" description="GH16" evidence="2">
    <location>
        <begin position="40"/>
        <end position="298"/>
    </location>
</feature>